<protein>
    <submittedName>
        <fullName evidence="1">Uncharacterized protein</fullName>
    </submittedName>
</protein>
<name>A0ABQ8DAJ5_BRANA</name>
<dbReference type="EMBL" id="JAGKQM010000005">
    <property type="protein sequence ID" value="KAH0926420.1"/>
    <property type="molecule type" value="Genomic_DNA"/>
</dbReference>
<keyword evidence="2" id="KW-1185">Reference proteome</keyword>
<proteinExistence type="predicted"/>
<sequence length="152" mass="16952">MMNHPSMVFGSWPHRCRCGTVPLSLLLGVIRWVVSSEGESRDLLVGFLSIYVILFSPPTATFQVHMLWRHTCLVVSAKLACFLSVRFGDGSTGCLLGLGLGFKRFVVLCTCPDLVAVARPLALLWRQHGKSRHPRQQGEPHILVVFIKGREQ</sequence>
<accession>A0ABQ8DAJ5</accession>
<reference evidence="1 2" key="1">
    <citation type="submission" date="2021-05" db="EMBL/GenBank/DDBJ databases">
        <title>Genome Assembly of Synthetic Allotetraploid Brassica napus Reveals Homoeologous Exchanges between Subgenomes.</title>
        <authorList>
            <person name="Davis J.T."/>
        </authorList>
    </citation>
    <scope>NUCLEOTIDE SEQUENCE [LARGE SCALE GENOMIC DNA]</scope>
    <source>
        <strain evidence="2">cv. Da-Ae</strain>
        <tissue evidence="1">Seedling</tissue>
    </source>
</reference>
<evidence type="ECO:0000313" key="2">
    <source>
        <dbReference type="Proteomes" id="UP000824890"/>
    </source>
</evidence>
<gene>
    <name evidence="1" type="ORF">HID58_018676</name>
</gene>
<evidence type="ECO:0000313" key="1">
    <source>
        <dbReference type="EMBL" id="KAH0926420.1"/>
    </source>
</evidence>
<organism evidence="1 2">
    <name type="scientific">Brassica napus</name>
    <name type="common">Rape</name>
    <dbReference type="NCBI Taxonomy" id="3708"/>
    <lineage>
        <taxon>Eukaryota</taxon>
        <taxon>Viridiplantae</taxon>
        <taxon>Streptophyta</taxon>
        <taxon>Embryophyta</taxon>
        <taxon>Tracheophyta</taxon>
        <taxon>Spermatophyta</taxon>
        <taxon>Magnoliopsida</taxon>
        <taxon>eudicotyledons</taxon>
        <taxon>Gunneridae</taxon>
        <taxon>Pentapetalae</taxon>
        <taxon>rosids</taxon>
        <taxon>malvids</taxon>
        <taxon>Brassicales</taxon>
        <taxon>Brassicaceae</taxon>
        <taxon>Brassiceae</taxon>
        <taxon>Brassica</taxon>
    </lineage>
</organism>
<comment type="caution">
    <text evidence="1">The sequence shown here is derived from an EMBL/GenBank/DDBJ whole genome shotgun (WGS) entry which is preliminary data.</text>
</comment>
<dbReference type="Proteomes" id="UP000824890">
    <property type="component" value="Unassembled WGS sequence"/>
</dbReference>